<feature type="transmembrane region" description="Helical" evidence="1">
    <location>
        <begin position="7"/>
        <end position="26"/>
    </location>
</feature>
<gene>
    <name evidence="2" type="ORF">CVU82_04275</name>
</gene>
<dbReference type="SUPFAM" id="SSF51445">
    <property type="entry name" value="(Trans)glycosidases"/>
    <property type="match status" value="1"/>
</dbReference>
<dbReference type="EMBL" id="PHAI01000003">
    <property type="protein sequence ID" value="PKM91233.1"/>
    <property type="molecule type" value="Genomic_DNA"/>
</dbReference>
<evidence type="ECO:0008006" key="4">
    <source>
        <dbReference type="Google" id="ProtNLM"/>
    </source>
</evidence>
<comment type="caution">
    <text evidence="2">The sequence shown here is derived from an EMBL/GenBank/DDBJ whole genome shotgun (WGS) entry which is preliminary data.</text>
</comment>
<reference evidence="2 3" key="1">
    <citation type="journal article" date="2017" name="ISME J.">
        <title>Potential for microbial H2 and metal transformations associated with novel bacteria and archaea in deep terrestrial subsurface sediments.</title>
        <authorList>
            <person name="Hernsdorf A.W."/>
            <person name="Amano Y."/>
            <person name="Miyakawa K."/>
            <person name="Ise K."/>
            <person name="Suzuki Y."/>
            <person name="Anantharaman K."/>
            <person name="Probst A."/>
            <person name="Burstein D."/>
            <person name="Thomas B.C."/>
            <person name="Banfield J.F."/>
        </authorList>
    </citation>
    <scope>NUCLEOTIDE SEQUENCE [LARGE SCALE GENOMIC DNA]</scope>
    <source>
        <strain evidence="2">HGW-Falkowbacteria-1</strain>
    </source>
</reference>
<keyword evidence="1" id="KW-1133">Transmembrane helix</keyword>
<evidence type="ECO:0000313" key="2">
    <source>
        <dbReference type="EMBL" id="PKM91233.1"/>
    </source>
</evidence>
<dbReference type="AlphaFoldDB" id="A0A2N2E921"/>
<dbReference type="Proteomes" id="UP000233517">
    <property type="component" value="Unassembled WGS sequence"/>
</dbReference>
<name>A0A2N2E921_9BACT</name>
<organism evidence="2 3">
    <name type="scientific">Candidatus Falkowbacteria bacterium HGW-Falkowbacteria-1</name>
    <dbReference type="NCBI Taxonomy" id="2013768"/>
    <lineage>
        <taxon>Bacteria</taxon>
        <taxon>Candidatus Falkowiibacteriota</taxon>
    </lineage>
</organism>
<evidence type="ECO:0000256" key="1">
    <source>
        <dbReference type="SAM" id="Phobius"/>
    </source>
</evidence>
<keyword evidence="1" id="KW-0812">Transmembrane</keyword>
<evidence type="ECO:0000313" key="3">
    <source>
        <dbReference type="Proteomes" id="UP000233517"/>
    </source>
</evidence>
<keyword evidence="1" id="KW-0472">Membrane</keyword>
<dbReference type="Gene3D" id="3.20.20.80">
    <property type="entry name" value="Glycosidases"/>
    <property type="match status" value="1"/>
</dbReference>
<dbReference type="InterPro" id="IPR017853">
    <property type="entry name" value="GH"/>
</dbReference>
<accession>A0A2N2E921</accession>
<proteinExistence type="predicted"/>
<sequence>MKKKVKILSIVSFSIFLFIGLTFYFLKVPKYYPKKVQNEFPEDFFGVTYSKKYATELGLDWKEAYLDILDELNVKYIRIPVYWDEIEAREGVFDFSDYVFMIEEGEKRNVEFILNFGMRTPRWPECHIPAWMDDSNTDFLQDRTMLMIDETLDVFKKYDSIVYWQLENEPLLNTFGVCPKADYNFLKKEFEFVKTIDSRPIIISSTGELSLWRRETALADIFGTTMYRVVSNSSFGYFRYPYPSSFYRTKAKILKANLENVFIVELQAEPWMPVYDLLNLESEEYLKSFDIEQFKANLQFAYNTNFKKAYLWGVEWWYFRNKIANDPSYWDIAKELFN</sequence>
<protein>
    <recommendedName>
        <fullName evidence="4">Glycoside hydrolase family 5 domain-containing protein</fullName>
    </recommendedName>
</protein>